<dbReference type="InterPro" id="IPR014795">
    <property type="entry name" value="TacA_1-like"/>
</dbReference>
<dbReference type="SUPFAM" id="SSF47598">
    <property type="entry name" value="Ribbon-helix-helix"/>
    <property type="match status" value="1"/>
</dbReference>
<dbReference type="GO" id="GO:0006355">
    <property type="term" value="P:regulation of DNA-templated transcription"/>
    <property type="evidence" value="ECO:0007669"/>
    <property type="project" value="InterPro"/>
</dbReference>
<comment type="similarity">
    <text evidence="2">Belongs to the TacA antitoxin family.</text>
</comment>
<keyword evidence="5" id="KW-1185">Reference proteome</keyword>
<feature type="compositionally biased region" description="Basic residues" evidence="3">
    <location>
        <begin position="99"/>
        <end position="109"/>
    </location>
</feature>
<dbReference type="EMBL" id="QEXV01000003">
    <property type="protein sequence ID" value="PWE17755.1"/>
    <property type="molecule type" value="Genomic_DNA"/>
</dbReference>
<comment type="caution">
    <text evidence="4">The sequence shown here is derived from an EMBL/GenBank/DDBJ whole genome shotgun (WGS) entry which is preliminary data.</text>
</comment>
<dbReference type="Pfam" id="PF08681">
    <property type="entry name" value="TacA1"/>
    <property type="match status" value="1"/>
</dbReference>
<sequence>MEVAFMSAGTGRATDPRAEKLDETLKLRLAARDKELIARAARLAGEKPSAFIRASVMREAEQIVQAHEHTILPAADHDAFRAALASPPEPTEAAVAAARRSRRRMKHAG</sequence>
<dbReference type="PANTHER" id="PTHR35401">
    <property type="entry name" value="COPG FAMILY HELIX-TURN-HELIX PROTEIN-RELATED-RELATED"/>
    <property type="match status" value="1"/>
</dbReference>
<feature type="region of interest" description="Disordered" evidence="3">
    <location>
        <begin position="85"/>
        <end position="109"/>
    </location>
</feature>
<evidence type="ECO:0000313" key="4">
    <source>
        <dbReference type="EMBL" id="PWE17755.1"/>
    </source>
</evidence>
<organism evidence="4 5">
    <name type="scientific">Marinicauda salina</name>
    <dbReference type="NCBI Taxonomy" id="2135793"/>
    <lineage>
        <taxon>Bacteria</taxon>
        <taxon>Pseudomonadati</taxon>
        <taxon>Pseudomonadota</taxon>
        <taxon>Alphaproteobacteria</taxon>
        <taxon>Maricaulales</taxon>
        <taxon>Maricaulaceae</taxon>
        <taxon>Marinicauda</taxon>
    </lineage>
</organism>
<accession>A0A2U2BUP7</accession>
<keyword evidence="1" id="KW-1277">Toxin-antitoxin system</keyword>
<dbReference type="PANTHER" id="PTHR35401:SF2">
    <property type="entry name" value="ABC-TYPE TRANSPORT SYSTEM"/>
    <property type="match status" value="1"/>
</dbReference>
<evidence type="ECO:0000256" key="2">
    <source>
        <dbReference type="ARBA" id="ARBA00049988"/>
    </source>
</evidence>
<dbReference type="Gene3D" id="1.20.5.780">
    <property type="entry name" value="Single helix bin"/>
    <property type="match status" value="1"/>
</dbReference>
<dbReference type="Proteomes" id="UP000245168">
    <property type="component" value="Unassembled WGS sequence"/>
</dbReference>
<dbReference type="AlphaFoldDB" id="A0A2U2BUP7"/>
<evidence type="ECO:0000256" key="3">
    <source>
        <dbReference type="SAM" id="MobiDB-lite"/>
    </source>
</evidence>
<gene>
    <name evidence="4" type="ORF">DDZ18_08865</name>
</gene>
<evidence type="ECO:0000256" key="1">
    <source>
        <dbReference type="ARBA" id="ARBA00022649"/>
    </source>
</evidence>
<dbReference type="InterPro" id="IPR010985">
    <property type="entry name" value="Ribbon_hlx_hlx"/>
</dbReference>
<reference evidence="5" key="1">
    <citation type="submission" date="2018-05" db="EMBL/GenBank/DDBJ databases">
        <authorList>
            <person name="Liu B.-T."/>
        </authorList>
    </citation>
    <scope>NUCLEOTIDE SEQUENCE [LARGE SCALE GENOMIC DNA]</scope>
    <source>
        <strain evidence="5">WD6-1</strain>
    </source>
</reference>
<name>A0A2U2BUP7_9PROT</name>
<protein>
    <submittedName>
        <fullName evidence="4">DUF1778 domain-containing protein</fullName>
    </submittedName>
</protein>
<evidence type="ECO:0000313" key="5">
    <source>
        <dbReference type="Proteomes" id="UP000245168"/>
    </source>
</evidence>
<proteinExistence type="inferred from homology"/>